<organism evidence="3 4">
    <name type="scientific">Globodera pallida</name>
    <name type="common">Potato cyst nematode worm</name>
    <name type="synonym">Heterodera pallida</name>
    <dbReference type="NCBI Taxonomy" id="36090"/>
    <lineage>
        <taxon>Eukaryota</taxon>
        <taxon>Metazoa</taxon>
        <taxon>Ecdysozoa</taxon>
        <taxon>Nematoda</taxon>
        <taxon>Chromadorea</taxon>
        <taxon>Rhabditida</taxon>
        <taxon>Tylenchina</taxon>
        <taxon>Tylenchomorpha</taxon>
        <taxon>Tylenchoidea</taxon>
        <taxon>Heteroderidae</taxon>
        <taxon>Heteroderinae</taxon>
        <taxon>Globodera</taxon>
    </lineage>
</organism>
<dbReference type="Pfam" id="PF00364">
    <property type="entry name" value="Biotin_lipoyl"/>
    <property type="match status" value="1"/>
</dbReference>
<dbReference type="Gene3D" id="2.40.50.100">
    <property type="match status" value="1"/>
</dbReference>
<evidence type="ECO:0000313" key="3">
    <source>
        <dbReference type="Proteomes" id="UP000050741"/>
    </source>
</evidence>
<reference evidence="3" key="2">
    <citation type="submission" date="2014-05" db="EMBL/GenBank/DDBJ databases">
        <title>The genome and life-stage specific transcriptomes of Globodera pallida elucidate key aspects of plant parasitism by a cyst nematode.</title>
        <authorList>
            <person name="Cotton J.A."/>
            <person name="Lilley C.J."/>
            <person name="Jones L.M."/>
            <person name="Kikuchi T."/>
            <person name="Reid A.J."/>
            <person name="Thorpe P."/>
            <person name="Tsai I.J."/>
            <person name="Beasley H."/>
            <person name="Blok V."/>
            <person name="Cock P.J.A."/>
            <person name="Van den Akker S.E."/>
            <person name="Holroyd N."/>
            <person name="Hunt M."/>
            <person name="Mantelin S."/>
            <person name="Naghra H."/>
            <person name="Pain A."/>
            <person name="Palomares-Rius J.E."/>
            <person name="Zarowiecki M."/>
            <person name="Berriman M."/>
            <person name="Jones J.T."/>
            <person name="Urwin P.E."/>
        </authorList>
    </citation>
    <scope>NUCLEOTIDE SEQUENCE [LARGE SCALE GENOMIC DNA]</scope>
    <source>
        <strain evidence="3">Lindley</strain>
    </source>
</reference>
<feature type="domain" description="Lipoyl-binding" evidence="2">
    <location>
        <begin position="21"/>
        <end position="97"/>
    </location>
</feature>
<dbReference type="SUPFAM" id="SSF51230">
    <property type="entry name" value="Single hybrid motif"/>
    <property type="match status" value="1"/>
</dbReference>
<sequence>MSVSALNRNTVIQGICDKSVEVTGNATDGQQHLPSLGHIEKIFVKKGDYLAKDQPIVAISVMKMEFVIRAPFDGIVSTVCCATGDAVMKNTVLVLMNEGMNNDQNVAIKPVFPSF</sequence>
<evidence type="ECO:0000259" key="2">
    <source>
        <dbReference type="PROSITE" id="PS50968"/>
    </source>
</evidence>
<protein>
    <submittedName>
        <fullName evidence="4">Lipoyl-binding domain-containing protein</fullName>
    </submittedName>
</protein>
<dbReference type="Proteomes" id="UP000050741">
    <property type="component" value="Unassembled WGS sequence"/>
</dbReference>
<evidence type="ECO:0000313" key="4">
    <source>
        <dbReference type="WBParaSite" id="GPLIN_001058400"/>
    </source>
</evidence>
<dbReference type="WBParaSite" id="GPLIN_001058400">
    <property type="protein sequence ID" value="GPLIN_001058400"/>
    <property type="gene ID" value="GPLIN_001058400"/>
</dbReference>
<proteinExistence type="predicted"/>
<keyword evidence="1" id="KW-0092">Biotin</keyword>
<dbReference type="PANTHER" id="PTHR45266">
    <property type="entry name" value="OXALOACETATE DECARBOXYLASE ALPHA CHAIN"/>
    <property type="match status" value="1"/>
</dbReference>
<keyword evidence="3" id="KW-1185">Reference proteome</keyword>
<dbReference type="PROSITE" id="PS00188">
    <property type="entry name" value="BIOTIN"/>
    <property type="match status" value="1"/>
</dbReference>
<dbReference type="CDD" id="cd06850">
    <property type="entry name" value="biotinyl_domain"/>
    <property type="match status" value="1"/>
</dbReference>
<dbReference type="PANTHER" id="PTHR45266:SF3">
    <property type="entry name" value="OXALOACETATE DECARBOXYLASE ALPHA CHAIN"/>
    <property type="match status" value="1"/>
</dbReference>
<dbReference type="InterPro" id="IPR001882">
    <property type="entry name" value="Biotin_BS"/>
</dbReference>
<evidence type="ECO:0000256" key="1">
    <source>
        <dbReference type="ARBA" id="ARBA00023267"/>
    </source>
</evidence>
<dbReference type="InterPro" id="IPR000089">
    <property type="entry name" value="Biotin_lipoyl"/>
</dbReference>
<reference evidence="4" key="3">
    <citation type="submission" date="2016-06" db="UniProtKB">
        <authorList>
            <consortium name="WormBaseParasite"/>
        </authorList>
    </citation>
    <scope>IDENTIFICATION</scope>
</reference>
<reference evidence="3" key="1">
    <citation type="submission" date="2013-12" db="EMBL/GenBank/DDBJ databases">
        <authorList>
            <person name="Aslett M."/>
        </authorList>
    </citation>
    <scope>NUCLEOTIDE SEQUENCE [LARGE SCALE GENOMIC DNA]</scope>
    <source>
        <strain evidence="3">Lindley</strain>
    </source>
</reference>
<accession>A0A183CCI3</accession>
<name>A0A183CCI3_GLOPA</name>
<dbReference type="InterPro" id="IPR011053">
    <property type="entry name" value="Single_hybrid_motif"/>
</dbReference>
<dbReference type="PROSITE" id="PS50968">
    <property type="entry name" value="BIOTINYL_LIPOYL"/>
    <property type="match status" value="1"/>
</dbReference>
<dbReference type="InterPro" id="IPR050709">
    <property type="entry name" value="Biotin_Carboxyl_Carrier/Decarb"/>
</dbReference>
<dbReference type="AlphaFoldDB" id="A0A183CCI3"/>